<evidence type="ECO:0000256" key="1">
    <source>
        <dbReference type="ARBA" id="ARBA00005068"/>
    </source>
</evidence>
<accession>A0A1I4VMF4</accession>
<proteinExistence type="predicted"/>
<dbReference type="UniPathway" id="UPA00501"/>
<dbReference type="Pfam" id="PF01755">
    <property type="entry name" value="Glyco_transf_25"/>
    <property type="match status" value="1"/>
</dbReference>
<dbReference type="InterPro" id="IPR002654">
    <property type="entry name" value="Glyco_trans_25"/>
</dbReference>
<protein>
    <submittedName>
        <fullName evidence="5">Glycosyl transferase, family 25</fullName>
    </submittedName>
</protein>
<reference evidence="6" key="1">
    <citation type="submission" date="2016-10" db="EMBL/GenBank/DDBJ databases">
        <authorList>
            <person name="Varghese N."/>
            <person name="Submissions S."/>
        </authorList>
    </citation>
    <scope>NUCLEOTIDE SEQUENCE [LARGE SCALE GENOMIC DNA]</scope>
    <source>
        <strain evidence="6">DSM 6150</strain>
    </source>
</reference>
<dbReference type="Proteomes" id="UP000242869">
    <property type="component" value="Unassembled WGS sequence"/>
</dbReference>
<evidence type="ECO:0000256" key="3">
    <source>
        <dbReference type="ARBA" id="ARBA00022985"/>
    </source>
</evidence>
<comment type="pathway">
    <text evidence="1">Bacterial outer membrane biogenesis; lipooligosaccharide biosynthesis.</text>
</comment>
<comment type="pathway">
    <text evidence="2">Glycan metabolism; lacto-N-neotetraose biosynthesis.</text>
</comment>
<evidence type="ECO:0000313" key="6">
    <source>
        <dbReference type="Proteomes" id="UP000242869"/>
    </source>
</evidence>
<sequence>MIPPIVCISLADAEQRRAFMAGQLEKLGLPYRFLDAIRPDLSQGWPASYQRKQRLARHGHDLTQGEIGCFLSHRQAWQEFLAGSDPFLCVLEDDVELQPDFAEGLKALCAHAGEWDIVRLYGVFRRESAKLAELMPGRWLVDYFDQPRGTQGYVLNRVAAERLLQHTEKMSCAIDDAIDRGWEHKLRLYGVEPYLVVEQLQHASTIGSRKRARLPLWRRLVRELHRGIGDLRKQRWVMGKRVRYAFLRK</sequence>
<dbReference type="CDD" id="cd06532">
    <property type="entry name" value="Glyco_transf_25"/>
    <property type="match status" value="1"/>
</dbReference>
<dbReference type="UniPathway" id="UPA00820"/>
<evidence type="ECO:0000313" key="5">
    <source>
        <dbReference type="EMBL" id="SFN02360.1"/>
    </source>
</evidence>
<evidence type="ECO:0000256" key="2">
    <source>
        <dbReference type="ARBA" id="ARBA00005222"/>
    </source>
</evidence>
<name>A0A1I4VMF4_9NEIS</name>
<gene>
    <name evidence="5" type="ORF">SAMN05660284_00277</name>
</gene>
<dbReference type="RefSeq" id="WP_091190120.1">
    <property type="nucleotide sequence ID" value="NZ_FOVE01000002.1"/>
</dbReference>
<keyword evidence="5" id="KW-0808">Transferase</keyword>
<dbReference type="AlphaFoldDB" id="A0A1I4VMF4"/>
<dbReference type="EMBL" id="FOVE01000002">
    <property type="protein sequence ID" value="SFN02360.1"/>
    <property type="molecule type" value="Genomic_DNA"/>
</dbReference>
<keyword evidence="3" id="KW-0448">Lipopolysaccharide biosynthesis</keyword>
<keyword evidence="6" id="KW-1185">Reference proteome</keyword>
<dbReference type="GO" id="GO:0009103">
    <property type="term" value="P:lipopolysaccharide biosynthetic process"/>
    <property type="evidence" value="ECO:0007669"/>
    <property type="project" value="UniProtKB-KW"/>
</dbReference>
<dbReference type="OrthoDB" id="119742at2"/>
<organism evidence="5 6">
    <name type="scientific">Formivibrio citricus</name>
    <dbReference type="NCBI Taxonomy" id="83765"/>
    <lineage>
        <taxon>Bacteria</taxon>
        <taxon>Pseudomonadati</taxon>
        <taxon>Pseudomonadota</taxon>
        <taxon>Betaproteobacteria</taxon>
        <taxon>Neisseriales</taxon>
        <taxon>Chitinibacteraceae</taxon>
        <taxon>Formivibrio</taxon>
    </lineage>
</organism>
<feature type="domain" description="Glycosyl transferase family 25" evidence="4">
    <location>
        <begin position="4"/>
        <end position="177"/>
    </location>
</feature>
<dbReference type="STRING" id="83765.SAMN05660284_00277"/>
<evidence type="ECO:0000259" key="4">
    <source>
        <dbReference type="Pfam" id="PF01755"/>
    </source>
</evidence>
<dbReference type="GO" id="GO:0016740">
    <property type="term" value="F:transferase activity"/>
    <property type="evidence" value="ECO:0007669"/>
    <property type="project" value="UniProtKB-KW"/>
</dbReference>